<dbReference type="InterPro" id="IPR011992">
    <property type="entry name" value="EF-hand-dom_pair"/>
</dbReference>
<organism evidence="4 5">
    <name type="scientific">Prymnesium parvum</name>
    <name type="common">Toxic golden alga</name>
    <dbReference type="NCBI Taxonomy" id="97485"/>
    <lineage>
        <taxon>Eukaryota</taxon>
        <taxon>Haptista</taxon>
        <taxon>Haptophyta</taxon>
        <taxon>Prymnesiophyceae</taxon>
        <taxon>Prymnesiales</taxon>
        <taxon>Prymnesiaceae</taxon>
        <taxon>Prymnesium</taxon>
    </lineage>
</organism>
<dbReference type="EMBL" id="JBGBPQ010000001">
    <property type="protein sequence ID" value="KAL1530391.1"/>
    <property type="molecule type" value="Genomic_DNA"/>
</dbReference>
<accession>A0AB34K7X4</accession>
<sequence length="346" mass="36213">MLLLILVVARSNTLSITPRDGDAQMAEELASRSAALSGGDSAAAGNEGASGHTDHSEDASVHSEPASPTTAAASSQRAGGTSAEAVASSPKPFDLDVELALVRTMSSFGLVGNMMEVLYNITLELADTDGDGKLSATEAQQFVAKYVQPSSKICVQLGLGKLPLTDRAAVAAFVGETIRKCDTDSDSLLDRTELRGCTRYLYERMYKALAPKAAQSGAAADRPAASERTGESTTRSRSSPRAGGAFGGERPGQRAAAMQLPFQSQINRLTRAVQANLRNPNLNTLLGGLGIAAFTLREGLSLDVLSLRKRLRGLVGADLPDFLARLRNVGLGLFLAAAFGNFDNLG</sequence>
<comment type="caution">
    <text evidence="4">The sequence shown here is derived from an EMBL/GenBank/DDBJ whole genome shotgun (WGS) entry which is preliminary data.</text>
</comment>
<gene>
    <name evidence="4" type="ORF">AB1Y20_001298</name>
</gene>
<dbReference type="InterPro" id="IPR002048">
    <property type="entry name" value="EF_hand_dom"/>
</dbReference>
<feature type="chain" id="PRO_5044268865" description="EF-hand domain-containing protein" evidence="2">
    <location>
        <begin position="16"/>
        <end position="346"/>
    </location>
</feature>
<dbReference type="AlphaFoldDB" id="A0AB34K7X4"/>
<feature type="region of interest" description="Disordered" evidence="1">
    <location>
        <begin position="217"/>
        <end position="251"/>
    </location>
</feature>
<dbReference type="SUPFAM" id="SSF47473">
    <property type="entry name" value="EF-hand"/>
    <property type="match status" value="1"/>
</dbReference>
<evidence type="ECO:0000256" key="1">
    <source>
        <dbReference type="SAM" id="MobiDB-lite"/>
    </source>
</evidence>
<feature type="compositionally biased region" description="Low complexity" evidence="1">
    <location>
        <begin position="63"/>
        <end position="75"/>
    </location>
</feature>
<evidence type="ECO:0000313" key="5">
    <source>
        <dbReference type="Proteomes" id="UP001515480"/>
    </source>
</evidence>
<keyword evidence="5" id="KW-1185">Reference proteome</keyword>
<feature type="compositionally biased region" description="Low complexity" evidence="1">
    <location>
        <begin position="231"/>
        <end position="243"/>
    </location>
</feature>
<keyword evidence="2" id="KW-0732">Signal</keyword>
<evidence type="ECO:0000313" key="4">
    <source>
        <dbReference type="EMBL" id="KAL1530391.1"/>
    </source>
</evidence>
<dbReference type="PROSITE" id="PS50222">
    <property type="entry name" value="EF_HAND_2"/>
    <property type="match status" value="1"/>
</dbReference>
<dbReference type="Gene3D" id="1.10.238.10">
    <property type="entry name" value="EF-hand"/>
    <property type="match status" value="1"/>
</dbReference>
<evidence type="ECO:0000256" key="2">
    <source>
        <dbReference type="SAM" id="SignalP"/>
    </source>
</evidence>
<name>A0AB34K7X4_PRYPA</name>
<feature type="region of interest" description="Disordered" evidence="1">
    <location>
        <begin position="27"/>
        <end position="88"/>
    </location>
</feature>
<dbReference type="GO" id="GO:0005509">
    <property type="term" value="F:calcium ion binding"/>
    <property type="evidence" value="ECO:0007669"/>
    <property type="project" value="InterPro"/>
</dbReference>
<protein>
    <recommendedName>
        <fullName evidence="3">EF-hand domain-containing protein</fullName>
    </recommendedName>
</protein>
<dbReference type="Proteomes" id="UP001515480">
    <property type="component" value="Unassembled WGS sequence"/>
</dbReference>
<evidence type="ECO:0000259" key="3">
    <source>
        <dbReference type="PROSITE" id="PS50222"/>
    </source>
</evidence>
<feature type="domain" description="EF-hand" evidence="3">
    <location>
        <begin position="114"/>
        <end position="149"/>
    </location>
</feature>
<proteinExistence type="predicted"/>
<feature type="compositionally biased region" description="Basic and acidic residues" evidence="1">
    <location>
        <begin position="52"/>
        <end position="61"/>
    </location>
</feature>
<feature type="compositionally biased region" description="Low complexity" evidence="1">
    <location>
        <begin position="27"/>
        <end position="45"/>
    </location>
</feature>
<reference evidence="4 5" key="1">
    <citation type="journal article" date="2024" name="Science">
        <title>Giant polyketide synthase enzymes in the biosynthesis of giant marine polyether toxins.</title>
        <authorList>
            <person name="Fallon T.R."/>
            <person name="Shende V.V."/>
            <person name="Wierzbicki I.H."/>
            <person name="Pendleton A.L."/>
            <person name="Watervoot N.F."/>
            <person name="Auber R.P."/>
            <person name="Gonzalez D.J."/>
            <person name="Wisecaver J.H."/>
            <person name="Moore B.S."/>
        </authorList>
    </citation>
    <scope>NUCLEOTIDE SEQUENCE [LARGE SCALE GENOMIC DNA]</scope>
    <source>
        <strain evidence="4 5">12B1</strain>
    </source>
</reference>
<feature type="signal peptide" evidence="2">
    <location>
        <begin position="1"/>
        <end position="15"/>
    </location>
</feature>